<sequence length="273" mass="29934">MGGRFWSWFLDFAPVREAVRRDVRSAVDRVMDETEQAQGRQRERHRAEWARQERALTELGTTVEELTSENAELLGANADLRGRIAELTDTTEKEAADREEFARRLVREQEAAVAQQWHGATTDVFCCQSCWAFWFLSTTPDRASCMVRGPFGRDDAGCAVCADPLVVLPAAKSVVYRKGAEERVCRPVADDGVRGEIGLAAAELDAIAEGLSRLPKVPSRTTAWIAADLTGAPELPAKVIGEIAATTTMPVPLEGIVAGIRAFIEVRAPRQPS</sequence>
<name>A0A7Z0WRK5_9PSEU</name>
<dbReference type="Proteomes" id="UP000185696">
    <property type="component" value="Unassembled WGS sequence"/>
</dbReference>
<dbReference type="EMBL" id="MSIF01000001">
    <property type="protein sequence ID" value="OLF14030.1"/>
    <property type="molecule type" value="Genomic_DNA"/>
</dbReference>
<reference evidence="1 2" key="1">
    <citation type="submission" date="2016-12" db="EMBL/GenBank/DDBJ databases">
        <title>The draft genome sequence of Actinophytocola xinjiangensis.</title>
        <authorList>
            <person name="Wang W."/>
            <person name="Yuan L."/>
        </authorList>
    </citation>
    <scope>NUCLEOTIDE SEQUENCE [LARGE SCALE GENOMIC DNA]</scope>
    <source>
        <strain evidence="1 2">CGMCC 4.4663</strain>
    </source>
</reference>
<dbReference type="RefSeq" id="WP_075130978.1">
    <property type="nucleotide sequence ID" value="NZ_MSIF01000001.1"/>
</dbReference>
<evidence type="ECO:0000313" key="1">
    <source>
        <dbReference type="EMBL" id="OLF14030.1"/>
    </source>
</evidence>
<evidence type="ECO:0000313" key="2">
    <source>
        <dbReference type="Proteomes" id="UP000185696"/>
    </source>
</evidence>
<comment type="caution">
    <text evidence="1">The sequence shown here is derived from an EMBL/GenBank/DDBJ whole genome shotgun (WGS) entry which is preliminary data.</text>
</comment>
<gene>
    <name evidence="1" type="ORF">BLA60_02305</name>
</gene>
<protein>
    <submittedName>
        <fullName evidence="1">Uncharacterized protein</fullName>
    </submittedName>
</protein>
<dbReference type="AlphaFoldDB" id="A0A7Z0WRK5"/>
<organism evidence="1 2">
    <name type="scientific">Actinophytocola xinjiangensis</name>
    <dbReference type="NCBI Taxonomy" id="485602"/>
    <lineage>
        <taxon>Bacteria</taxon>
        <taxon>Bacillati</taxon>
        <taxon>Actinomycetota</taxon>
        <taxon>Actinomycetes</taxon>
        <taxon>Pseudonocardiales</taxon>
        <taxon>Pseudonocardiaceae</taxon>
    </lineage>
</organism>
<dbReference type="OrthoDB" id="9827107at2"/>
<accession>A0A7Z0WRK5</accession>
<proteinExistence type="predicted"/>
<keyword evidence="2" id="KW-1185">Reference proteome</keyword>